<feature type="non-terminal residue" evidence="1">
    <location>
        <position position="1"/>
    </location>
</feature>
<organism evidence="1">
    <name type="scientific">marine sediment metagenome</name>
    <dbReference type="NCBI Taxonomy" id="412755"/>
    <lineage>
        <taxon>unclassified sequences</taxon>
        <taxon>metagenomes</taxon>
        <taxon>ecological metagenomes</taxon>
    </lineage>
</organism>
<protein>
    <submittedName>
        <fullName evidence="1">Uncharacterized protein</fullName>
    </submittedName>
</protein>
<comment type="caution">
    <text evidence="1">The sequence shown here is derived from an EMBL/GenBank/DDBJ whole genome shotgun (WGS) entry which is preliminary data.</text>
</comment>
<reference evidence="1" key="1">
    <citation type="journal article" date="2014" name="Front. Microbiol.">
        <title>High frequency of phylogenetically diverse reductive dehalogenase-homologous genes in deep subseafloor sedimentary metagenomes.</title>
        <authorList>
            <person name="Kawai M."/>
            <person name="Futagami T."/>
            <person name="Toyoda A."/>
            <person name="Takaki Y."/>
            <person name="Nishi S."/>
            <person name="Hori S."/>
            <person name="Arai W."/>
            <person name="Tsubouchi T."/>
            <person name="Morono Y."/>
            <person name="Uchiyama I."/>
            <person name="Ito T."/>
            <person name="Fujiyama A."/>
            <person name="Inagaki F."/>
            <person name="Takami H."/>
        </authorList>
    </citation>
    <scope>NUCLEOTIDE SEQUENCE</scope>
    <source>
        <strain evidence="1">Expedition CK06-06</strain>
    </source>
</reference>
<dbReference type="EMBL" id="BARW01025205">
    <property type="protein sequence ID" value="GAJ06020.1"/>
    <property type="molecule type" value="Genomic_DNA"/>
</dbReference>
<dbReference type="AlphaFoldDB" id="X1VG60"/>
<name>X1VG60_9ZZZZ</name>
<proteinExistence type="predicted"/>
<gene>
    <name evidence="1" type="ORF">S12H4_41363</name>
</gene>
<sequence>ETTILEVFFMLIRNNVVAQFIGRFDHNECAIVVPDKSGDYNFGGIFYVNRN</sequence>
<accession>X1VG60</accession>
<evidence type="ECO:0000313" key="1">
    <source>
        <dbReference type="EMBL" id="GAJ06020.1"/>
    </source>
</evidence>